<evidence type="ECO:0000256" key="1">
    <source>
        <dbReference type="ARBA" id="ARBA00004123"/>
    </source>
</evidence>
<feature type="compositionally biased region" description="Basic residues" evidence="7">
    <location>
        <begin position="250"/>
        <end position="259"/>
    </location>
</feature>
<proteinExistence type="inferred from homology"/>
<dbReference type="Pfam" id="PF01399">
    <property type="entry name" value="PCI"/>
    <property type="match status" value="1"/>
</dbReference>
<dbReference type="SMART" id="SM00088">
    <property type="entry name" value="PINT"/>
    <property type="match status" value="1"/>
</dbReference>
<dbReference type="Pfam" id="PF22061">
    <property type="entry name" value="CSN7_HB_subdom"/>
    <property type="match status" value="1"/>
</dbReference>
<organism evidence="9 10">
    <name type="scientific">Saccoglossus kowalevskii</name>
    <name type="common">Acorn worm</name>
    <dbReference type="NCBI Taxonomy" id="10224"/>
    <lineage>
        <taxon>Eukaryota</taxon>
        <taxon>Metazoa</taxon>
        <taxon>Hemichordata</taxon>
        <taxon>Enteropneusta</taxon>
        <taxon>Harrimaniidae</taxon>
        <taxon>Saccoglossus</taxon>
    </lineage>
</organism>
<keyword evidence="9" id="KW-1185">Reference proteome</keyword>
<dbReference type="InterPro" id="IPR000717">
    <property type="entry name" value="PCI_dom"/>
</dbReference>
<comment type="subcellular location">
    <subcellularLocation>
        <location evidence="2">Cytoplasm</location>
    </subcellularLocation>
    <subcellularLocation>
        <location evidence="1">Nucleus</location>
    </subcellularLocation>
</comment>
<feature type="compositionally biased region" description="Basic and acidic residues" evidence="7">
    <location>
        <begin position="232"/>
        <end position="244"/>
    </location>
</feature>
<dbReference type="PANTHER" id="PTHR15350:SF5">
    <property type="entry name" value="COP9 SIGNALOSOME COMPLEX SUBUNIT 7"/>
    <property type="match status" value="1"/>
</dbReference>
<feature type="region of interest" description="Disordered" evidence="7">
    <location>
        <begin position="228"/>
        <end position="273"/>
    </location>
</feature>
<sequence length="273" mass="30531">MSELKQQQQVGSNHPLEQFILLAKSAKGAAVVALIKQVLEAPGVYVFGELLEMPHIQELADGPNASYLNVLNLFAFGTYNEYIATTSKYPELTVVQKAKLRHLTIVSLAAKTKCISYSILLKELDLKNVRELEDLIIDCIYADVIRAKLDQNNQQLEVDYAIGRDIRPENISHIVKVLGEWCDGCETVLSGIEQQITHANTYKENCIKTKQRIETEVGNIKKTLKATSADIDDQHMSTDSREVEPQPQKATKKTSKVKGLRGSGKFWQKSSQS</sequence>
<dbReference type="Proteomes" id="UP000694865">
    <property type="component" value="Unplaced"/>
</dbReference>
<dbReference type="PROSITE" id="PS50250">
    <property type="entry name" value="PCI"/>
    <property type="match status" value="1"/>
</dbReference>
<name>A0ABM0GZ41_SACKO</name>
<evidence type="ECO:0000256" key="6">
    <source>
        <dbReference type="ARBA" id="ARBA00023242"/>
    </source>
</evidence>
<dbReference type="Pfam" id="PF18392">
    <property type="entry name" value="CSN7a_helixI"/>
    <property type="match status" value="1"/>
</dbReference>
<evidence type="ECO:0000256" key="5">
    <source>
        <dbReference type="ARBA" id="ARBA00022790"/>
    </source>
</evidence>
<evidence type="ECO:0000256" key="4">
    <source>
        <dbReference type="ARBA" id="ARBA00022490"/>
    </source>
</evidence>
<keyword evidence="5" id="KW-0736">Signalosome</keyword>
<evidence type="ECO:0000256" key="3">
    <source>
        <dbReference type="ARBA" id="ARBA00008482"/>
    </source>
</evidence>
<dbReference type="RefSeq" id="XP_002740587.1">
    <property type="nucleotide sequence ID" value="XM_002740541.2"/>
</dbReference>
<evidence type="ECO:0000256" key="2">
    <source>
        <dbReference type="ARBA" id="ARBA00004496"/>
    </source>
</evidence>
<dbReference type="InterPro" id="IPR041481">
    <property type="entry name" value="CSN7_helixI"/>
</dbReference>
<evidence type="ECO:0000259" key="8">
    <source>
        <dbReference type="PROSITE" id="PS50250"/>
    </source>
</evidence>
<evidence type="ECO:0000313" key="9">
    <source>
        <dbReference type="Proteomes" id="UP000694865"/>
    </source>
</evidence>
<comment type="similarity">
    <text evidence="3">Belongs to the CSN7/EIF3M family. CSN7 subfamily.</text>
</comment>
<keyword evidence="4" id="KW-0963">Cytoplasm</keyword>
<dbReference type="PANTHER" id="PTHR15350">
    <property type="entry name" value="COP9 SIGNALOSOME COMPLEX SUBUNIT 7/DENDRITIC CELL PROTEIN GA17"/>
    <property type="match status" value="1"/>
</dbReference>
<keyword evidence="6" id="KW-0539">Nucleus</keyword>
<evidence type="ECO:0000256" key="7">
    <source>
        <dbReference type="SAM" id="MobiDB-lite"/>
    </source>
</evidence>
<reference evidence="10" key="1">
    <citation type="submission" date="2025-08" db="UniProtKB">
        <authorList>
            <consortium name="RefSeq"/>
        </authorList>
    </citation>
    <scope>IDENTIFICATION</scope>
    <source>
        <tissue evidence="10">Testes</tissue>
    </source>
</reference>
<feature type="domain" description="PCI" evidence="8">
    <location>
        <begin position="1"/>
        <end position="163"/>
    </location>
</feature>
<evidence type="ECO:0000313" key="10">
    <source>
        <dbReference type="RefSeq" id="XP_002740587.1"/>
    </source>
</evidence>
<gene>
    <name evidence="10" type="primary">LOC100378691</name>
</gene>
<dbReference type="InterPro" id="IPR045237">
    <property type="entry name" value="COPS7/eIF3m"/>
</dbReference>
<protein>
    <submittedName>
        <fullName evidence="10">COP9 signalosome complex subunit 7b-like</fullName>
    </submittedName>
</protein>
<accession>A0ABM0GZ41</accession>
<dbReference type="GeneID" id="100378691"/>